<name>A0A915ILG7_ROMCU</name>
<evidence type="ECO:0000256" key="1">
    <source>
        <dbReference type="SAM" id="MobiDB-lite"/>
    </source>
</evidence>
<organism evidence="2 3">
    <name type="scientific">Romanomermis culicivorax</name>
    <name type="common">Nematode worm</name>
    <dbReference type="NCBI Taxonomy" id="13658"/>
    <lineage>
        <taxon>Eukaryota</taxon>
        <taxon>Metazoa</taxon>
        <taxon>Ecdysozoa</taxon>
        <taxon>Nematoda</taxon>
        <taxon>Enoplea</taxon>
        <taxon>Dorylaimia</taxon>
        <taxon>Mermithida</taxon>
        <taxon>Mermithoidea</taxon>
        <taxon>Mermithidae</taxon>
        <taxon>Romanomermis</taxon>
    </lineage>
</organism>
<protein>
    <submittedName>
        <fullName evidence="3">Uncharacterized protein</fullName>
    </submittedName>
</protein>
<accession>A0A915ILG7</accession>
<evidence type="ECO:0000313" key="2">
    <source>
        <dbReference type="Proteomes" id="UP000887565"/>
    </source>
</evidence>
<sequence>MREQGKAYKNAPDSAVPVPGCPRLYWRSHGNGTTFLKAGPERRGWLESLPVCNPAKSAHSANFSLNPKTSGVSSSGFTSSSSSNP</sequence>
<feature type="compositionally biased region" description="Low complexity" evidence="1">
    <location>
        <begin position="69"/>
        <end position="85"/>
    </location>
</feature>
<evidence type="ECO:0000313" key="3">
    <source>
        <dbReference type="WBParaSite" id="nRc.2.0.1.t14278-RA"/>
    </source>
</evidence>
<reference evidence="3" key="1">
    <citation type="submission" date="2022-11" db="UniProtKB">
        <authorList>
            <consortium name="WormBaseParasite"/>
        </authorList>
    </citation>
    <scope>IDENTIFICATION</scope>
</reference>
<dbReference type="WBParaSite" id="nRc.2.0.1.t14278-RA">
    <property type="protein sequence ID" value="nRc.2.0.1.t14278-RA"/>
    <property type="gene ID" value="nRc.2.0.1.g14278"/>
</dbReference>
<keyword evidence="2" id="KW-1185">Reference proteome</keyword>
<dbReference type="Proteomes" id="UP000887565">
    <property type="component" value="Unplaced"/>
</dbReference>
<feature type="compositionally biased region" description="Polar residues" evidence="1">
    <location>
        <begin position="59"/>
        <end position="68"/>
    </location>
</feature>
<feature type="region of interest" description="Disordered" evidence="1">
    <location>
        <begin position="57"/>
        <end position="85"/>
    </location>
</feature>
<proteinExistence type="predicted"/>
<dbReference type="AlphaFoldDB" id="A0A915ILG7"/>